<sequence length="806" mass="84235">MRKQSQTHTHSHSQPQSRRRSSASVSVSSASSSATPTQHSMVMNMRRQTHSHPLHGSVGALKPTPVVPLDQNASVYEAACYMASRRVDAVLVSATAHASVTLAGIATDKDLVYRVVADGLDPRTATLKDIMTPDPVKVLVSDSATHALNSMISGHFRHLPVLDRPLEYGGAVIGLLDVTKCLYDSLEKLESVVASSRSAALRESQDSRPDASTSSTAEAAMAKYAEILRQQLAGPNLSTLLASETSIPPVAEMHDTVAIACQRMKEGKETAVLVFDSDGGGGEDEEEGLGNLCGIFTSKDLVLRVLAAGLDPKTTLVSRVMTPHPECVTPETPVLEALRKMHIGRYLHLPVIDAEGVIEGLVDVLKLTYTTLDQLSQVKESGVSTGAGNPAESGNGSGGQPVWDRFWEDAGSVTSFGGGGYGGGDNGSMLSASRGSGGGGRPYSMPPPVAFNRPPAAPVNSRASVSGASKYGGPPVGMRERQGSTGTIADDGGSIYPDDSASVIASGDHSHQQHGHIHRYNELNGRDAHSMMLMRNHHQQQQLHQHQANLAAVHHARSVLGGVAPSSVGTSGLPPGLFAFKLRDFEAKTTHRFTSSAHDLESLQAIVNSKIRTIRNVENAGSNSSLAGEFQRVCYVDDEGDIVRLDTDADLVEAVEVARRCGWGRVVVVSESQRRFFVGIGGDLAGAGVGLLPGGAMSEVGTVLSGRNAATGGGGGGGSGWISGAVSSLGAAPGIPITYMDHEDSPMDSSNQEGGGAGEKDSQAAKSGGRTVRLEEIEHMEAMVAPALVGAGIAVVCAFLLGRAFK</sequence>
<protein>
    <recommendedName>
        <fullName evidence="5">CBS domain-containing protein</fullName>
    </recommendedName>
</protein>
<proteinExistence type="predicted"/>
<dbReference type="PANTHER" id="PTHR48108">
    <property type="entry name" value="CBS DOMAIN-CONTAINING PROTEIN CBSX2, CHLOROPLASTIC"/>
    <property type="match status" value="1"/>
</dbReference>
<dbReference type="STRING" id="246404.A0A507FSS9"/>
<dbReference type="Proteomes" id="UP000320333">
    <property type="component" value="Unassembled WGS sequence"/>
</dbReference>
<dbReference type="InterPro" id="IPR051462">
    <property type="entry name" value="CBS_domain-containing"/>
</dbReference>
<evidence type="ECO:0000256" key="2">
    <source>
        <dbReference type="PROSITE-ProRule" id="PRU00703"/>
    </source>
</evidence>
<dbReference type="SMART" id="SM00116">
    <property type="entry name" value="CBS"/>
    <property type="match status" value="5"/>
</dbReference>
<dbReference type="InterPro" id="IPR000644">
    <property type="entry name" value="CBS_dom"/>
</dbReference>
<dbReference type="InterPro" id="IPR046342">
    <property type="entry name" value="CBS_dom_sf"/>
</dbReference>
<evidence type="ECO:0000256" key="3">
    <source>
        <dbReference type="SAM" id="MobiDB-lite"/>
    </source>
</evidence>
<dbReference type="OrthoDB" id="418595at2759"/>
<feature type="transmembrane region" description="Helical" evidence="4">
    <location>
        <begin position="783"/>
        <end position="802"/>
    </location>
</feature>
<dbReference type="Pfam" id="PF00571">
    <property type="entry name" value="CBS"/>
    <property type="match status" value="2"/>
</dbReference>
<comment type="caution">
    <text evidence="6">The sequence shown here is derived from an EMBL/GenBank/DDBJ whole genome shotgun (WGS) entry which is preliminary data.</text>
</comment>
<keyword evidence="4" id="KW-0472">Membrane</keyword>
<organism evidence="6 7">
    <name type="scientific">Chytriomyces confervae</name>
    <dbReference type="NCBI Taxonomy" id="246404"/>
    <lineage>
        <taxon>Eukaryota</taxon>
        <taxon>Fungi</taxon>
        <taxon>Fungi incertae sedis</taxon>
        <taxon>Chytridiomycota</taxon>
        <taxon>Chytridiomycota incertae sedis</taxon>
        <taxon>Chytridiomycetes</taxon>
        <taxon>Chytridiales</taxon>
        <taxon>Chytriomycetaceae</taxon>
        <taxon>Chytriomyces</taxon>
    </lineage>
</organism>
<dbReference type="PROSITE" id="PS51371">
    <property type="entry name" value="CBS"/>
    <property type="match status" value="2"/>
</dbReference>
<keyword evidence="4" id="KW-0812">Transmembrane</keyword>
<dbReference type="Gene3D" id="3.10.580.10">
    <property type="entry name" value="CBS-domain"/>
    <property type="match status" value="2"/>
</dbReference>
<keyword evidence="1" id="KW-0677">Repeat</keyword>
<evidence type="ECO:0000313" key="7">
    <source>
        <dbReference type="Proteomes" id="UP000320333"/>
    </source>
</evidence>
<dbReference type="CDD" id="cd17782">
    <property type="entry name" value="CBS_pair_MUG70_2"/>
    <property type="match status" value="1"/>
</dbReference>
<accession>A0A507FSS9</accession>
<feature type="domain" description="CBS" evidence="5">
    <location>
        <begin position="321"/>
        <end position="378"/>
    </location>
</feature>
<evidence type="ECO:0000256" key="1">
    <source>
        <dbReference type="ARBA" id="ARBA00022737"/>
    </source>
</evidence>
<feature type="region of interest" description="Disordered" evidence="3">
    <location>
        <begin position="456"/>
        <end position="480"/>
    </location>
</feature>
<dbReference type="AlphaFoldDB" id="A0A507FSS9"/>
<feature type="region of interest" description="Disordered" evidence="3">
    <location>
        <begin position="381"/>
        <end position="402"/>
    </location>
</feature>
<name>A0A507FSS9_9FUNG</name>
<evidence type="ECO:0000259" key="5">
    <source>
        <dbReference type="PROSITE" id="PS51371"/>
    </source>
</evidence>
<dbReference type="SUPFAM" id="SSF54277">
    <property type="entry name" value="CAD &amp; PB1 domains"/>
    <property type="match status" value="1"/>
</dbReference>
<keyword evidence="4" id="KW-1133">Transmembrane helix</keyword>
<gene>
    <name evidence="6" type="ORF">CcCBS67573_g00206</name>
</gene>
<evidence type="ECO:0000256" key="4">
    <source>
        <dbReference type="SAM" id="Phobius"/>
    </source>
</evidence>
<feature type="compositionally biased region" description="Basic residues" evidence="3">
    <location>
        <begin position="1"/>
        <end position="21"/>
    </location>
</feature>
<dbReference type="PANTHER" id="PTHR48108:SF26">
    <property type="entry name" value="CBS DOMAIN-CONTAINING PROTEIN DDB_G0289609"/>
    <property type="match status" value="1"/>
</dbReference>
<dbReference type="EMBL" id="QEAP01000003">
    <property type="protein sequence ID" value="TPX78475.1"/>
    <property type="molecule type" value="Genomic_DNA"/>
</dbReference>
<keyword evidence="7" id="KW-1185">Reference proteome</keyword>
<feature type="compositionally biased region" description="Low complexity" evidence="3">
    <location>
        <begin position="22"/>
        <end position="39"/>
    </location>
</feature>
<feature type="region of interest" description="Disordered" evidence="3">
    <location>
        <begin position="1"/>
        <end position="39"/>
    </location>
</feature>
<feature type="region of interest" description="Disordered" evidence="3">
    <location>
        <begin position="737"/>
        <end position="769"/>
    </location>
</feature>
<dbReference type="SUPFAM" id="SSF54631">
    <property type="entry name" value="CBS-domain pair"/>
    <property type="match status" value="2"/>
</dbReference>
<evidence type="ECO:0000313" key="6">
    <source>
        <dbReference type="EMBL" id="TPX78475.1"/>
    </source>
</evidence>
<feature type="domain" description="CBS" evidence="5">
    <location>
        <begin position="131"/>
        <end position="191"/>
    </location>
</feature>
<reference evidence="6 7" key="1">
    <citation type="journal article" date="2019" name="Sci. Rep.">
        <title>Comparative genomics of chytrid fungi reveal insights into the obligate biotrophic and pathogenic lifestyle of Synchytrium endobioticum.</title>
        <authorList>
            <person name="van de Vossenberg B.T.L.H."/>
            <person name="Warris S."/>
            <person name="Nguyen H.D.T."/>
            <person name="van Gent-Pelzer M.P.E."/>
            <person name="Joly D.L."/>
            <person name="van de Geest H.C."/>
            <person name="Bonants P.J.M."/>
            <person name="Smith D.S."/>
            <person name="Levesque C.A."/>
            <person name="van der Lee T.A.J."/>
        </authorList>
    </citation>
    <scope>NUCLEOTIDE SEQUENCE [LARGE SCALE GENOMIC DNA]</scope>
    <source>
        <strain evidence="6 7">CBS 675.73</strain>
    </source>
</reference>
<keyword evidence="2" id="KW-0129">CBS domain</keyword>